<keyword evidence="1" id="KW-0472">Membrane</keyword>
<organism evidence="3 4">
    <name type="scientific">Paraburkholderia terrae</name>
    <dbReference type="NCBI Taxonomy" id="311230"/>
    <lineage>
        <taxon>Bacteria</taxon>
        <taxon>Pseudomonadati</taxon>
        <taxon>Pseudomonadota</taxon>
        <taxon>Betaproteobacteria</taxon>
        <taxon>Burkholderiales</taxon>
        <taxon>Burkholderiaceae</taxon>
        <taxon>Paraburkholderia</taxon>
    </lineage>
</organism>
<dbReference type="Proteomes" id="UP001319874">
    <property type="component" value="Chromosome 1"/>
</dbReference>
<dbReference type="Gene3D" id="3.90.550.10">
    <property type="entry name" value="Spore Coat Polysaccharide Biosynthesis Protein SpsA, Chain A"/>
    <property type="match status" value="1"/>
</dbReference>
<gene>
    <name evidence="3" type="ORF">PTKU64_23580</name>
</gene>
<reference evidence="3 4" key="1">
    <citation type="journal article" date="2022" name="Front. Microbiol.">
        <title>Identification and characterization of a novel class of self-sufficient cytochrome P450 hydroxylase involved in cyclohexanecarboxylate degradation in Paraburkholderia terrae strain KU-64.</title>
        <authorList>
            <person name="Yamamoto T."/>
            <person name="Hasegawa Y."/>
            <person name="Iwaki H."/>
        </authorList>
    </citation>
    <scope>NUCLEOTIDE SEQUENCE [LARGE SCALE GENOMIC DNA]</scope>
    <source>
        <strain evidence="3 4">KU-64</strain>
    </source>
</reference>
<feature type="transmembrane region" description="Helical" evidence="1">
    <location>
        <begin position="234"/>
        <end position="256"/>
    </location>
</feature>
<keyword evidence="3" id="KW-0808">Transferase</keyword>
<dbReference type="PANTHER" id="PTHR48090">
    <property type="entry name" value="UNDECAPRENYL-PHOSPHATE 4-DEOXY-4-FORMAMIDO-L-ARABINOSE TRANSFERASE-RELATED"/>
    <property type="match status" value="1"/>
</dbReference>
<dbReference type="InterPro" id="IPR001173">
    <property type="entry name" value="Glyco_trans_2-like"/>
</dbReference>
<evidence type="ECO:0000313" key="4">
    <source>
        <dbReference type="Proteomes" id="UP001319874"/>
    </source>
</evidence>
<sequence>MDYITAMHQPKIAVLLPCYNEEKAIAQVVKDFRTSLPDARIYVYDNNSKDQTAAVARAAGAIVCTELQQGKGHVVRRMFRDIDADFYIMADGDDTYEASIAPSMLQLAIDSSLDLVNCIRRETEQAAYRGGHRFGNIMLTSVVRRIFGDRVRDMLSGYKVFSRRFVKSFPALSQGFDIETELTVHALELSMPVAHVEGPYRGRPEGSESKLRTYRDGWRILMLIVKLIRHERPMFFFGVLAALLAASSVTLTLPLVETYIETGLVPRLPTAVLSMGLMIMAFLSVVTGTILDTVTRGRREVRLLAYLQYSAFIAVDSE</sequence>
<dbReference type="PANTHER" id="PTHR48090:SF7">
    <property type="entry name" value="RFBJ PROTEIN"/>
    <property type="match status" value="1"/>
</dbReference>
<dbReference type="SUPFAM" id="SSF53448">
    <property type="entry name" value="Nucleotide-diphospho-sugar transferases"/>
    <property type="match status" value="1"/>
</dbReference>
<accession>A0ABN6JCN7</accession>
<proteinExistence type="predicted"/>
<dbReference type="GO" id="GO:0016740">
    <property type="term" value="F:transferase activity"/>
    <property type="evidence" value="ECO:0007669"/>
    <property type="project" value="UniProtKB-KW"/>
</dbReference>
<evidence type="ECO:0000259" key="2">
    <source>
        <dbReference type="Pfam" id="PF00535"/>
    </source>
</evidence>
<dbReference type="InterPro" id="IPR050256">
    <property type="entry name" value="Glycosyltransferase_2"/>
</dbReference>
<feature type="domain" description="Glycosyltransferase 2-like" evidence="2">
    <location>
        <begin position="14"/>
        <end position="166"/>
    </location>
</feature>
<keyword evidence="1" id="KW-0812">Transmembrane</keyword>
<evidence type="ECO:0000313" key="3">
    <source>
        <dbReference type="EMBL" id="BCZ78683.1"/>
    </source>
</evidence>
<evidence type="ECO:0000256" key="1">
    <source>
        <dbReference type="SAM" id="Phobius"/>
    </source>
</evidence>
<protein>
    <submittedName>
        <fullName evidence="3">Glycosyl transferase</fullName>
    </submittedName>
</protein>
<dbReference type="CDD" id="cd04179">
    <property type="entry name" value="DPM_DPG-synthase_like"/>
    <property type="match status" value="1"/>
</dbReference>
<dbReference type="Pfam" id="PF00535">
    <property type="entry name" value="Glycos_transf_2"/>
    <property type="match status" value="1"/>
</dbReference>
<feature type="transmembrane region" description="Helical" evidence="1">
    <location>
        <begin position="268"/>
        <end position="291"/>
    </location>
</feature>
<keyword evidence="1" id="KW-1133">Transmembrane helix</keyword>
<name>A0ABN6JCN7_9BURK</name>
<dbReference type="EMBL" id="AP024955">
    <property type="protein sequence ID" value="BCZ78683.1"/>
    <property type="molecule type" value="Genomic_DNA"/>
</dbReference>
<keyword evidence="4" id="KW-1185">Reference proteome</keyword>
<dbReference type="InterPro" id="IPR029044">
    <property type="entry name" value="Nucleotide-diphossugar_trans"/>
</dbReference>